<comment type="caution">
    <text evidence="2">The sequence shown here is derived from an EMBL/GenBank/DDBJ whole genome shotgun (WGS) entry which is preliminary data.</text>
</comment>
<protein>
    <submittedName>
        <fullName evidence="2">Uncharacterized protein</fullName>
    </submittedName>
</protein>
<proteinExistence type="predicted"/>
<accession>X0YAI5</accession>
<reference evidence="2" key="1">
    <citation type="journal article" date="2014" name="Front. Microbiol.">
        <title>High frequency of phylogenetically diverse reductive dehalogenase-homologous genes in deep subseafloor sedimentary metagenomes.</title>
        <authorList>
            <person name="Kawai M."/>
            <person name="Futagami T."/>
            <person name="Toyoda A."/>
            <person name="Takaki Y."/>
            <person name="Nishi S."/>
            <person name="Hori S."/>
            <person name="Arai W."/>
            <person name="Tsubouchi T."/>
            <person name="Morono Y."/>
            <person name="Uchiyama I."/>
            <person name="Ito T."/>
            <person name="Fujiyama A."/>
            <person name="Inagaki F."/>
            <person name="Takami H."/>
        </authorList>
    </citation>
    <scope>NUCLEOTIDE SEQUENCE</scope>
    <source>
        <strain evidence="2">Expedition CK06-06</strain>
    </source>
</reference>
<dbReference type="EMBL" id="BARS01053648">
    <property type="protein sequence ID" value="GAG52845.1"/>
    <property type="molecule type" value="Genomic_DNA"/>
</dbReference>
<organism evidence="2">
    <name type="scientific">marine sediment metagenome</name>
    <dbReference type="NCBI Taxonomy" id="412755"/>
    <lineage>
        <taxon>unclassified sequences</taxon>
        <taxon>metagenomes</taxon>
        <taxon>ecological metagenomes</taxon>
    </lineage>
</organism>
<evidence type="ECO:0000256" key="1">
    <source>
        <dbReference type="SAM" id="Phobius"/>
    </source>
</evidence>
<keyword evidence="1" id="KW-0472">Membrane</keyword>
<sequence>AYPALLVLMMLTAGGMVLYCWRKGWIGRRR</sequence>
<dbReference type="AlphaFoldDB" id="X0YAI5"/>
<gene>
    <name evidence="2" type="ORF">S01H1_79562</name>
</gene>
<keyword evidence="1" id="KW-0812">Transmembrane</keyword>
<name>X0YAI5_9ZZZZ</name>
<feature type="non-terminal residue" evidence="2">
    <location>
        <position position="1"/>
    </location>
</feature>
<evidence type="ECO:0000313" key="2">
    <source>
        <dbReference type="EMBL" id="GAG52845.1"/>
    </source>
</evidence>
<keyword evidence="1" id="KW-1133">Transmembrane helix</keyword>
<feature type="transmembrane region" description="Helical" evidence="1">
    <location>
        <begin position="6"/>
        <end position="21"/>
    </location>
</feature>